<organism evidence="12">
    <name type="scientific">freshwater metagenome</name>
    <dbReference type="NCBI Taxonomy" id="449393"/>
    <lineage>
        <taxon>unclassified sequences</taxon>
        <taxon>metagenomes</taxon>
        <taxon>ecological metagenomes</taxon>
    </lineage>
</organism>
<dbReference type="InterPro" id="IPR037117">
    <property type="entry name" value="Dihydroorotate_DH_ele_sf"/>
</dbReference>
<accession>A0A6J6A6V4</accession>
<dbReference type="PANTHER" id="PTHR43513">
    <property type="entry name" value="DIHYDROOROTATE DEHYDROGENASE B (NAD(+)), ELECTRON TRANSFER SUBUNIT"/>
    <property type="match status" value="1"/>
</dbReference>
<dbReference type="GO" id="GO:0046872">
    <property type="term" value="F:metal ion binding"/>
    <property type="evidence" value="ECO:0007669"/>
    <property type="project" value="UniProtKB-KW"/>
</dbReference>
<dbReference type="InterPro" id="IPR017938">
    <property type="entry name" value="Riboflavin_synthase-like_b-brl"/>
</dbReference>
<dbReference type="Gene3D" id="3.40.50.80">
    <property type="entry name" value="Nucleotide-binding domain of ferredoxin-NADP reductase (FNR) module"/>
    <property type="match status" value="1"/>
</dbReference>
<evidence type="ECO:0000256" key="5">
    <source>
        <dbReference type="ARBA" id="ARBA00022723"/>
    </source>
</evidence>
<evidence type="ECO:0000256" key="10">
    <source>
        <dbReference type="ARBA" id="ARBA00034078"/>
    </source>
</evidence>
<evidence type="ECO:0000256" key="7">
    <source>
        <dbReference type="ARBA" id="ARBA00022982"/>
    </source>
</evidence>
<keyword evidence="6" id="KW-0274">FAD</keyword>
<dbReference type="PANTHER" id="PTHR43513:SF3">
    <property type="entry name" value="DIHYDROOROTATE DEHYDROGENASE B (NAD(+)), ELECTRON TRANSFER SUBUNIT-RELATED"/>
    <property type="match status" value="1"/>
</dbReference>
<evidence type="ECO:0000256" key="3">
    <source>
        <dbReference type="ARBA" id="ARBA00022630"/>
    </source>
</evidence>
<dbReference type="SUPFAM" id="SSF63380">
    <property type="entry name" value="Riboflavin synthase domain-like"/>
    <property type="match status" value="1"/>
</dbReference>
<reference evidence="12" key="1">
    <citation type="submission" date="2020-05" db="EMBL/GenBank/DDBJ databases">
        <authorList>
            <person name="Chiriac C."/>
            <person name="Salcher M."/>
            <person name="Ghai R."/>
            <person name="Kavagutti S V."/>
        </authorList>
    </citation>
    <scope>NUCLEOTIDE SEQUENCE</scope>
</reference>
<dbReference type="AlphaFoldDB" id="A0A6J6A6V4"/>
<protein>
    <submittedName>
        <fullName evidence="12">Unannotated protein</fullName>
    </submittedName>
</protein>
<dbReference type="InterPro" id="IPR039261">
    <property type="entry name" value="FNR_nucleotide-bd"/>
</dbReference>
<keyword evidence="8" id="KW-0408">Iron</keyword>
<dbReference type="Gene3D" id="2.10.240.10">
    <property type="entry name" value="Dihydroorotate dehydrogenase, electron transfer subunit"/>
    <property type="match status" value="1"/>
</dbReference>
<dbReference type="Gene3D" id="2.40.30.10">
    <property type="entry name" value="Translation factors"/>
    <property type="match status" value="1"/>
</dbReference>
<comment type="similarity">
    <text evidence="1">Belongs to the PyrK family.</text>
</comment>
<dbReference type="GO" id="GO:0050660">
    <property type="term" value="F:flavin adenine dinucleotide binding"/>
    <property type="evidence" value="ECO:0007669"/>
    <property type="project" value="InterPro"/>
</dbReference>
<evidence type="ECO:0000313" key="12">
    <source>
        <dbReference type="EMBL" id="CAB4347453.1"/>
    </source>
</evidence>
<dbReference type="Pfam" id="PF10418">
    <property type="entry name" value="DHODB_Fe-S_bind"/>
    <property type="match status" value="1"/>
</dbReference>
<evidence type="ECO:0000256" key="8">
    <source>
        <dbReference type="ARBA" id="ARBA00023004"/>
    </source>
</evidence>
<keyword evidence="7" id="KW-0249">Electron transport</keyword>
<keyword evidence="4" id="KW-0001">2Fe-2S</keyword>
<dbReference type="GO" id="GO:0051537">
    <property type="term" value="F:2 iron, 2 sulfur cluster binding"/>
    <property type="evidence" value="ECO:0007669"/>
    <property type="project" value="UniProtKB-KW"/>
</dbReference>
<sequence length="273" mass="28385">MSTAADRVQAPFGSRTVTISGAEEIGPYSVFSCFDTEGPQPTAGQFYMLAAAERWGGGDDERPYLPRAISVLAAADNQLSFVLEAVGPGTERLSELTEGDGLRLVGPLGNGFRAPEEGRRAILCGGGIGVAPLAMLQQELIAAELDSVSLLGFRDYEHAAGAEFLIDAQVATDDGSVGHGGLVTELLLAELERDSTAVIYSCGPPQMLEAIRAISIATGVPAQLALEAPMACGYGACYGCVVKSADGSFRRTCLDGPVVAAEDLAVDWLAGER</sequence>
<dbReference type="CDD" id="cd06218">
    <property type="entry name" value="DHOD_e_trans"/>
    <property type="match status" value="1"/>
</dbReference>
<comment type="cofactor">
    <cofactor evidence="10">
        <name>[2Fe-2S] cluster</name>
        <dbReference type="ChEBI" id="CHEBI:190135"/>
    </cofactor>
</comment>
<name>A0A6J6A6V4_9ZZZZ</name>
<evidence type="ECO:0000256" key="1">
    <source>
        <dbReference type="ARBA" id="ARBA00006422"/>
    </source>
</evidence>
<evidence type="ECO:0000256" key="4">
    <source>
        <dbReference type="ARBA" id="ARBA00022714"/>
    </source>
</evidence>
<dbReference type="SUPFAM" id="SSF52343">
    <property type="entry name" value="Ferredoxin reductase-like, C-terminal NADP-linked domain"/>
    <property type="match status" value="1"/>
</dbReference>
<evidence type="ECO:0000259" key="11">
    <source>
        <dbReference type="Pfam" id="PF10418"/>
    </source>
</evidence>
<keyword evidence="9" id="KW-0411">Iron-sulfur</keyword>
<dbReference type="EMBL" id="CAESAO010000221">
    <property type="protein sequence ID" value="CAB4347453.1"/>
    <property type="molecule type" value="Genomic_DNA"/>
</dbReference>
<keyword evidence="2" id="KW-0813">Transport</keyword>
<keyword evidence="5" id="KW-0479">Metal-binding</keyword>
<evidence type="ECO:0000256" key="6">
    <source>
        <dbReference type="ARBA" id="ARBA00022827"/>
    </source>
</evidence>
<proteinExistence type="inferred from homology"/>
<keyword evidence="3" id="KW-0285">Flavoprotein</keyword>
<evidence type="ECO:0000256" key="9">
    <source>
        <dbReference type="ARBA" id="ARBA00023014"/>
    </source>
</evidence>
<dbReference type="PIRSF" id="PIRSF006816">
    <property type="entry name" value="Cyc3_hyd_g"/>
    <property type="match status" value="1"/>
</dbReference>
<dbReference type="InterPro" id="IPR050353">
    <property type="entry name" value="PyrK_electron_transfer"/>
</dbReference>
<dbReference type="InterPro" id="IPR019480">
    <property type="entry name" value="Dihydroorotate_DH_Fe-S-bd"/>
</dbReference>
<gene>
    <name evidence="12" type="ORF">UFOPK3522_01695</name>
</gene>
<evidence type="ECO:0000256" key="2">
    <source>
        <dbReference type="ARBA" id="ARBA00022448"/>
    </source>
</evidence>
<dbReference type="InterPro" id="IPR012165">
    <property type="entry name" value="Cyt_c3_hydrogenase_gsu"/>
</dbReference>
<dbReference type="GO" id="GO:0006221">
    <property type="term" value="P:pyrimidine nucleotide biosynthetic process"/>
    <property type="evidence" value="ECO:0007669"/>
    <property type="project" value="InterPro"/>
</dbReference>
<feature type="domain" description="Dihydroorotate dehydrogenase electron transfer subunit iron-sulphur cluster binding" evidence="11">
    <location>
        <begin position="227"/>
        <end position="264"/>
    </location>
</feature>